<dbReference type="GO" id="GO:0019988">
    <property type="term" value="P:charged-tRNA amino acid modification"/>
    <property type="evidence" value="ECO:0007669"/>
    <property type="project" value="InterPro"/>
</dbReference>
<keyword evidence="5" id="KW-1185">Reference proteome</keyword>
<evidence type="ECO:0000259" key="2">
    <source>
        <dbReference type="Pfam" id="PF17184"/>
    </source>
</evidence>
<dbReference type="Pfam" id="PF19834">
    <property type="entry name" value="DUF6314"/>
    <property type="match status" value="1"/>
</dbReference>
<evidence type="ECO:0000313" key="5">
    <source>
        <dbReference type="Proteomes" id="UP000800093"/>
    </source>
</evidence>
<evidence type="ECO:0000259" key="3">
    <source>
        <dbReference type="Pfam" id="PF19834"/>
    </source>
</evidence>
<dbReference type="OrthoDB" id="45256at2759"/>
<protein>
    <recommendedName>
        <fullName evidence="6">Initiator tRNA phosphoribosyl transferase</fullName>
    </recommendedName>
</protein>
<dbReference type="GO" id="GO:0005737">
    <property type="term" value="C:cytoplasm"/>
    <property type="evidence" value="ECO:0007669"/>
    <property type="project" value="TreeGrafter"/>
</dbReference>
<evidence type="ECO:0000259" key="1">
    <source>
        <dbReference type="Pfam" id="PF04179"/>
    </source>
</evidence>
<feature type="domain" description="Rit1 DUSP-like" evidence="1">
    <location>
        <begin position="338"/>
        <end position="447"/>
    </location>
</feature>
<dbReference type="InterPro" id="IPR033449">
    <property type="entry name" value="Rit1_N"/>
</dbReference>
<evidence type="ECO:0000313" key="4">
    <source>
        <dbReference type="EMBL" id="KAF2262086.1"/>
    </source>
</evidence>
<gene>
    <name evidence="4" type="ORF">CC78DRAFT_618879</name>
</gene>
<reference evidence="5" key="1">
    <citation type="journal article" date="2020" name="Stud. Mycol.">
        <title>101 Dothideomycetes genomes: A test case for predicting lifestyles and emergence of pathogens.</title>
        <authorList>
            <person name="Haridas S."/>
            <person name="Albert R."/>
            <person name="Binder M."/>
            <person name="Bloem J."/>
            <person name="LaButti K."/>
            <person name="Salamov A."/>
            <person name="Andreopoulos B."/>
            <person name="Baker S."/>
            <person name="Barry K."/>
            <person name="Bills G."/>
            <person name="Bluhm B."/>
            <person name="Cannon C."/>
            <person name="Castanera R."/>
            <person name="Culley D."/>
            <person name="Daum C."/>
            <person name="Ezra D."/>
            <person name="Gonzalez J."/>
            <person name="Henrissat B."/>
            <person name="Kuo A."/>
            <person name="Liang C."/>
            <person name="Lipzen A."/>
            <person name="Lutzoni F."/>
            <person name="Magnuson J."/>
            <person name="Mondo S."/>
            <person name="Nolan M."/>
            <person name="Ohm R."/>
            <person name="Pangilinan J."/>
            <person name="Park H.-J."/>
            <person name="Ramirez L."/>
            <person name="Alfaro M."/>
            <person name="Sun H."/>
            <person name="Tritt A."/>
            <person name="Yoshinaga Y."/>
            <person name="Zwiers L.-H."/>
            <person name="Turgeon B."/>
            <person name="Goodwin S."/>
            <person name="Spatafora J."/>
            <person name="Crous P."/>
            <person name="Grigoriev I."/>
        </authorList>
    </citation>
    <scope>NUCLEOTIDE SEQUENCE [LARGE SCALE GENOMIC DNA]</scope>
    <source>
        <strain evidence="5">CBS 304.66</strain>
    </source>
</reference>
<dbReference type="PANTHER" id="PTHR31811:SF0">
    <property type="entry name" value="TRNA A64-2'-O-RIBOSYLPHOSPHATE TRANSFERASE"/>
    <property type="match status" value="1"/>
</dbReference>
<dbReference type="Pfam" id="PF04179">
    <property type="entry name" value="Init_tRNA_PT"/>
    <property type="match status" value="1"/>
</dbReference>
<proteinExistence type="predicted"/>
<dbReference type="PANTHER" id="PTHR31811">
    <property type="entry name" value="TRNA A64-2'-O-RIBOSYLPHOSPHATE TRANSFERASE"/>
    <property type="match status" value="1"/>
</dbReference>
<comment type="caution">
    <text evidence="4">The sequence shown here is derived from an EMBL/GenBank/DDBJ whole genome shotgun (WGS) entry which is preliminary data.</text>
</comment>
<dbReference type="AlphaFoldDB" id="A0A9P4K5B4"/>
<dbReference type="EMBL" id="ML986645">
    <property type="protein sequence ID" value="KAF2262086.1"/>
    <property type="molecule type" value="Genomic_DNA"/>
</dbReference>
<organism evidence="4 5">
    <name type="scientific">Lojkania enalia</name>
    <dbReference type="NCBI Taxonomy" id="147567"/>
    <lineage>
        <taxon>Eukaryota</taxon>
        <taxon>Fungi</taxon>
        <taxon>Dikarya</taxon>
        <taxon>Ascomycota</taxon>
        <taxon>Pezizomycotina</taxon>
        <taxon>Dothideomycetes</taxon>
        <taxon>Pleosporomycetidae</taxon>
        <taxon>Pleosporales</taxon>
        <taxon>Pleosporales incertae sedis</taxon>
        <taxon>Lojkania</taxon>
    </lineage>
</organism>
<feature type="domain" description="Rit1 N-terminal" evidence="2">
    <location>
        <begin position="28"/>
        <end position="282"/>
    </location>
</feature>
<dbReference type="Proteomes" id="UP000800093">
    <property type="component" value="Unassembled WGS sequence"/>
</dbReference>
<dbReference type="InterPro" id="IPR033421">
    <property type="entry name" value="Rit1_DUSP-like"/>
</dbReference>
<dbReference type="InterPro" id="IPR007306">
    <property type="entry name" value="Rit1"/>
</dbReference>
<name>A0A9P4K5B4_9PLEO</name>
<feature type="domain" description="DUF6314" evidence="3">
    <location>
        <begin position="519"/>
        <end position="693"/>
    </location>
</feature>
<sequence length="694" mass="76427">MALTQADLIFPSQSLSLSSTLSSTLSSLKRSALSIHNRLSSIAQDSSFVLSVAEAYGLPLIANERCGGWYIPPEMKRESCYFKSTDGHVGEWAFSLRRLNLRVLDVVEGSGGCVIVDSTRRGKSMPDALSKTIPIWCCVVNRAVFGERYELYTPPNAVSESERVQIESRVDGFVKQFLEICKPDIELMRRKLRKPLRPIWVTQASSLPLSPPVFEDFCPIVLCTASRRVHGGEASEGGYIQGAADDQEAWACGLTSKVFWENKDQMLSTNAEDLPGLIEELMKNEKGEEAIPILLKPTQTLYISSSQNVDIEQYDAIVSCTPDQLTTTNPDFVKTKTYLQLNCTTGKLGSRDLRTQLVHLPTFFETLPIEIGNILICDPTPAGNDLAVGAALVILCLYTDDNGKISNRPVRRKIDKTFIKQRLTWITTSSPLLNPSRATLQSVNAFLMPDLSASVKPPLDMPTTELLFRTPTPPILNGSLLNGNTPSAAYTSTSRRSAKPTNTSTNTLFHNLQNEHNPWTFTRTLASTLPTHPSGTVTGVATFTPLTLPTSLSSVYTSAALYAEEGEFVTTNNLRFTAKRKYIYLLRKEAEGGEGGSPYIAVHFHEEDKECGIGGLFVEMGDVERKGGGGGWEAGNRERHLCGKDLYAASWRFGGGMVNAGDGEGGEGRGRWWEVRYDVKGPKKDYVSETRYTI</sequence>
<dbReference type="InterPro" id="IPR045632">
    <property type="entry name" value="DUF6314"/>
</dbReference>
<dbReference type="GO" id="GO:0043399">
    <property type="term" value="F:tRNA adenosine(64)-2'-O-ribosylphosphate transferase activity"/>
    <property type="evidence" value="ECO:0007669"/>
    <property type="project" value="InterPro"/>
</dbReference>
<dbReference type="Pfam" id="PF17184">
    <property type="entry name" value="Rit1_C"/>
    <property type="match status" value="1"/>
</dbReference>
<accession>A0A9P4K5B4</accession>
<evidence type="ECO:0008006" key="6">
    <source>
        <dbReference type="Google" id="ProtNLM"/>
    </source>
</evidence>